<feature type="domain" description="HTH hxlR-type" evidence="4">
    <location>
        <begin position="8"/>
        <end position="106"/>
    </location>
</feature>
<dbReference type="EMBL" id="JBHSQK010000010">
    <property type="protein sequence ID" value="MFC5947764.1"/>
    <property type="molecule type" value="Genomic_DNA"/>
</dbReference>
<keyword evidence="3" id="KW-0804">Transcription</keyword>
<dbReference type="Proteomes" id="UP001596119">
    <property type="component" value="Unassembled WGS sequence"/>
</dbReference>
<protein>
    <submittedName>
        <fullName evidence="5">Winged helix-turn-helix transcriptional regulator</fullName>
    </submittedName>
</protein>
<evidence type="ECO:0000256" key="2">
    <source>
        <dbReference type="ARBA" id="ARBA00023125"/>
    </source>
</evidence>
<evidence type="ECO:0000313" key="5">
    <source>
        <dbReference type="EMBL" id="MFC5947764.1"/>
    </source>
</evidence>
<evidence type="ECO:0000259" key="4">
    <source>
        <dbReference type="PROSITE" id="PS51118"/>
    </source>
</evidence>
<proteinExistence type="predicted"/>
<evidence type="ECO:0000313" key="6">
    <source>
        <dbReference type="Proteomes" id="UP001596119"/>
    </source>
</evidence>
<keyword evidence="6" id="KW-1185">Reference proteome</keyword>
<dbReference type="PANTHER" id="PTHR33204">
    <property type="entry name" value="TRANSCRIPTIONAL REGULATOR, MARR FAMILY"/>
    <property type="match status" value="1"/>
</dbReference>
<gene>
    <name evidence="5" type="ORF">ACFQH9_05700</name>
</gene>
<sequence>MRTYGQYCPVARAAELLAERWTLIIVRNLLAGCRTYGELLDGAPGISRALLTQRLELLQQQQIVDREVAPRGRVRCRYTLTDRGRELRAVVHAMGEWGARWLELEPHHSDPAYVLFATSRLIDVDHAPLHGLVVRVELAERPGNRYWLLVRPPRAEVCTSYPGRAEDLVLRTSSEVLARCHLRHLTFAQAEKRRLLEIDGPRPTVRALLDCVRPSPYAHIEPMVVGTGPPRTTSQAQ</sequence>
<keyword evidence="2" id="KW-0238">DNA-binding</keyword>
<name>A0ABW1I647_9PSEU</name>
<dbReference type="PROSITE" id="PS51118">
    <property type="entry name" value="HTH_HXLR"/>
    <property type="match status" value="1"/>
</dbReference>
<dbReference type="InterPro" id="IPR036388">
    <property type="entry name" value="WH-like_DNA-bd_sf"/>
</dbReference>
<reference evidence="6" key="1">
    <citation type="journal article" date="2019" name="Int. J. Syst. Evol. Microbiol.">
        <title>The Global Catalogue of Microorganisms (GCM) 10K type strain sequencing project: providing services to taxonomists for standard genome sequencing and annotation.</title>
        <authorList>
            <consortium name="The Broad Institute Genomics Platform"/>
            <consortium name="The Broad Institute Genome Sequencing Center for Infectious Disease"/>
            <person name="Wu L."/>
            <person name="Ma J."/>
        </authorList>
    </citation>
    <scope>NUCLEOTIDE SEQUENCE [LARGE SCALE GENOMIC DNA]</scope>
    <source>
        <strain evidence="6">CGMCC 4.7397</strain>
    </source>
</reference>
<evidence type="ECO:0000256" key="3">
    <source>
        <dbReference type="ARBA" id="ARBA00023163"/>
    </source>
</evidence>
<accession>A0ABW1I647</accession>
<organism evidence="5 6">
    <name type="scientific">Pseudonocardia lutea</name>
    <dbReference type="NCBI Taxonomy" id="2172015"/>
    <lineage>
        <taxon>Bacteria</taxon>
        <taxon>Bacillati</taxon>
        <taxon>Actinomycetota</taxon>
        <taxon>Actinomycetes</taxon>
        <taxon>Pseudonocardiales</taxon>
        <taxon>Pseudonocardiaceae</taxon>
        <taxon>Pseudonocardia</taxon>
    </lineage>
</organism>
<comment type="caution">
    <text evidence="5">The sequence shown here is derived from an EMBL/GenBank/DDBJ whole genome shotgun (WGS) entry which is preliminary data.</text>
</comment>
<dbReference type="SUPFAM" id="SSF46785">
    <property type="entry name" value="Winged helix' DNA-binding domain"/>
    <property type="match status" value="1"/>
</dbReference>
<dbReference type="PANTHER" id="PTHR33204:SF18">
    <property type="entry name" value="TRANSCRIPTIONAL REGULATORY PROTEIN"/>
    <property type="match status" value="1"/>
</dbReference>
<dbReference type="InterPro" id="IPR036390">
    <property type="entry name" value="WH_DNA-bd_sf"/>
</dbReference>
<dbReference type="RefSeq" id="WP_379564826.1">
    <property type="nucleotide sequence ID" value="NZ_JBHSQK010000010.1"/>
</dbReference>
<evidence type="ECO:0000256" key="1">
    <source>
        <dbReference type="ARBA" id="ARBA00023015"/>
    </source>
</evidence>
<dbReference type="InterPro" id="IPR002577">
    <property type="entry name" value="HTH_HxlR"/>
</dbReference>
<dbReference type="Gene3D" id="1.10.10.10">
    <property type="entry name" value="Winged helix-like DNA-binding domain superfamily/Winged helix DNA-binding domain"/>
    <property type="match status" value="1"/>
</dbReference>
<dbReference type="Pfam" id="PF01638">
    <property type="entry name" value="HxlR"/>
    <property type="match status" value="1"/>
</dbReference>
<keyword evidence="1" id="KW-0805">Transcription regulation</keyword>